<feature type="compositionally biased region" description="Acidic residues" evidence="5">
    <location>
        <begin position="156"/>
        <end position="165"/>
    </location>
</feature>
<dbReference type="RefSeq" id="WP_007893780.1">
    <property type="nucleotide sequence ID" value="NZ_AEUY02000005.1"/>
</dbReference>
<evidence type="ECO:0000256" key="3">
    <source>
        <dbReference type="ARBA" id="ARBA00022729"/>
    </source>
</evidence>
<sequence length="293" mass="32019">MKENKCMKYYLRKSAYGLAAVSVAVLAGGSVVSANEVSSEPEAVMVEAKEETDEEKKDKVEEPASTEVSDKDNKEDKEKKKADKEEALKAAKEDALAKLDALGANTLIKKIVKSAKTIEGLNDFLEQTLPDLEKAHKDKLEEELKREVAEEHPEILENEGEENVESETPQPEKPESSETEVETTDSVIENPAETSDSQTEEMVESLTKETPETIDHEKAKQDEVAKEIAGPQESNRIAETASSQAMPRAAKVSHYSATLPVTGEDHSSVLTAIAMSVIATSGMVAYGIKRKKQ</sequence>
<feature type="chain" id="PRO_5005680859" evidence="7">
    <location>
        <begin position="35"/>
        <end position="293"/>
    </location>
</feature>
<gene>
    <name evidence="9" type="ORF">STRPS_1070</name>
</gene>
<dbReference type="InterPro" id="IPR035152">
    <property type="entry name" value="GA-like"/>
</dbReference>
<dbReference type="Proteomes" id="UP000003217">
    <property type="component" value="Unassembled WGS sequence"/>
</dbReference>
<keyword evidence="3 7" id="KW-0732">Signal</keyword>
<evidence type="ECO:0000256" key="5">
    <source>
        <dbReference type="SAM" id="MobiDB-lite"/>
    </source>
</evidence>
<reference evidence="9 10" key="1">
    <citation type="journal article" date="2014" name="Int. J. Syst. Evol. Microbiol.">
        <title>Phylogenomics and the dynamic genome evolution of the genus Streptococcus.</title>
        <authorList>
            <consortium name="The Broad Institute Genome Sequencing Platform"/>
            <person name="Richards V.P."/>
            <person name="Palmer S.R."/>
            <person name="Pavinski Bitar P.D."/>
            <person name="Qin X."/>
            <person name="Weinstock G.M."/>
            <person name="Highlander S.K."/>
            <person name="Town C.D."/>
            <person name="Burne R.A."/>
            <person name="Stanhope M.J."/>
        </authorList>
    </citation>
    <scope>NUCLEOTIDE SEQUENCE [LARGE SCALE GENOMIC DNA]</scope>
    <source>
        <strain evidence="9 10">LQ 940-04</strain>
    </source>
</reference>
<dbReference type="NCBIfam" id="TIGR01168">
    <property type="entry name" value="YSIRK_signal"/>
    <property type="match status" value="1"/>
</dbReference>
<dbReference type="Pfam" id="PF00746">
    <property type="entry name" value="Gram_pos_anchor"/>
    <property type="match status" value="1"/>
</dbReference>
<dbReference type="EMBL" id="AEUY02000005">
    <property type="protein sequence ID" value="EHI64155.1"/>
    <property type="molecule type" value="Genomic_DNA"/>
</dbReference>
<evidence type="ECO:0000313" key="10">
    <source>
        <dbReference type="Proteomes" id="UP000003217"/>
    </source>
</evidence>
<dbReference type="GeneID" id="58555630"/>
<name>G5K7M6_9STRE</name>
<keyword evidence="4" id="KW-0572">Peptidoglycan-anchor</keyword>
<dbReference type="OrthoDB" id="2237779at2"/>
<evidence type="ECO:0000256" key="7">
    <source>
        <dbReference type="SAM" id="SignalP"/>
    </source>
</evidence>
<dbReference type="PROSITE" id="PS50847">
    <property type="entry name" value="GRAM_POS_ANCHORING"/>
    <property type="match status" value="1"/>
</dbReference>
<feature type="region of interest" description="Disordered" evidence="5">
    <location>
        <begin position="140"/>
        <end position="246"/>
    </location>
</feature>
<feature type="signal peptide" evidence="7">
    <location>
        <begin position="1"/>
        <end position="34"/>
    </location>
</feature>
<evidence type="ECO:0000256" key="4">
    <source>
        <dbReference type="ARBA" id="ARBA00023088"/>
    </source>
</evidence>
<evidence type="ECO:0000313" key="9">
    <source>
        <dbReference type="EMBL" id="EHI64155.1"/>
    </source>
</evidence>
<dbReference type="SUPFAM" id="SSF46997">
    <property type="entry name" value="Bacterial immunoglobulin/albumin-binding domains"/>
    <property type="match status" value="1"/>
</dbReference>
<dbReference type="Pfam" id="PF17573">
    <property type="entry name" value="GA-like"/>
    <property type="match status" value="1"/>
</dbReference>
<evidence type="ECO:0000256" key="1">
    <source>
        <dbReference type="ARBA" id="ARBA00022512"/>
    </source>
</evidence>
<keyword evidence="10" id="KW-1185">Reference proteome</keyword>
<proteinExistence type="predicted"/>
<dbReference type="InterPro" id="IPR009063">
    <property type="entry name" value="Ig/albumin-bd_sf"/>
</dbReference>
<dbReference type="InterPro" id="IPR005877">
    <property type="entry name" value="YSIRK_signal_dom"/>
</dbReference>
<evidence type="ECO:0000256" key="6">
    <source>
        <dbReference type="SAM" id="Phobius"/>
    </source>
</evidence>
<feature type="compositionally biased region" description="Basic and acidic residues" evidence="5">
    <location>
        <begin position="206"/>
        <end position="226"/>
    </location>
</feature>
<feature type="compositionally biased region" description="Basic and acidic residues" evidence="5">
    <location>
        <begin position="140"/>
        <end position="155"/>
    </location>
</feature>
<feature type="domain" description="Gram-positive cocci surface proteins LPxTG" evidence="8">
    <location>
        <begin position="259"/>
        <end position="293"/>
    </location>
</feature>
<comment type="caution">
    <text evidence="9">The sequence shown here is derived from an EMBL/GenBank/DDBJ whole genome shotgun (WGS) entry which is preliminary data.</text>
</comment>
<feature type="compositionally biased region" description="Basic and acidic residues" evidence="5">
    <location>
        <begin position="54"/>
        <end position="91"/>
    </location>
</feature>
<keyword evidence="1" id="KW-0134">Cell wall</keyword>
<keyword evidence="2" id="KW-0964">Secreted</keyword>
<feature type="region of interest" description="Disordered" evidence="5">
    <location>
        <begin position="35"/>
        <end position="91"/>
    </location>
</feature>
<keyword evidence="6" id="KW-1133">Transmembrane helix</keyword>
<dbReference type="NCBIfam" id="TIGR01167">
    <property type="entry name" value="LPXTG_anchor"/>
    <property type="match status" value="1"/>
</dbReference>
<dbReference type="InterPro" id="IPR019931">
    <property type="entry name" value="LPXTG_anchor"/>
</dbReference>
<organism evidence="9 10">
    <name type="scientific">Streptococcus pseudoporcinus LQ 940-04</name>
    <dbReference type="NCBI Taxonomy" id="875093"/>
    <lineage>
        <taxon>Bacteria</taxon>
        <taxon>Bacillati</taxon>
        <taxon>Bacillota</taxon>
        <taxon>Bacilli</taxon>
        <taxon>Lactobacillales</taxon>
        <taxon>Streptococcaceae</taxon>
        <taxon>Streptococcus</taxon>
    </lineage>
</organism>
<dbReference type="Gene3D" id="1.10.8.40">
    <property type="entry name" value="Albumin-binding domain"/>
    <property type="match status" value="1"/>
</dbReference>
<keyword evidence="6" id="KW-0812">Transmembrane</keyword>
<evidence type="ECO:0000259" key="8">
    <source>
        <dbReference type="PROSITE" id="PS50847"/>
    </source>
</evidence>
<accession>G5K7M6</accession>
<evidence type="ECO:0000256" key="2">
    <source>
        <dbReference type="ARBA" id="ARBA00022525"/>
    </source>
</evidence>
<feature type="compositionally biased region" description="Polar residues" evidence="5">
    <location>
        <begin position="232"/>
        <end position="245"/>
    </location>
</feature>
<keyword evidence="6" id="KW-0472">Membrane</keyword>
<protein>
    <submittedName>
        <fullName evidence="9">Gram positive anchor</fullName>
    </submittedName>
</protein>
<dbReference type="AlphaFoldDB" id="G5K7M6"/>
<dbReference type="STRING" id="361101.GCA_900102825_00786"/>
<feature type="transmembrane region" description="Helical" evidence="6">
    <location>
        <begin position="269"/>
        <end position="288"/>
    </location>
</feature>